<keyword evidence="9 10" id="KW-0472">Membrane</keyword>
<evidence type="ECO:0000256" key="8">
    <source>
        <dbReference type="ARBA" id="ARBA00023032"/>
    </source>
</evidence>
<evidence type="ECO:0000256" key="9">
    <source>
        <dbReference type="ARBA" id="ARBA00023136"/>
    </source>
</evidence>
<sequence length="261" mass="27428">MREFVRGVAILGRGFATWRRRPGLMVLGLLPAAIVGILFLAGLIALSASLPGLTDAMTPFADGWPSLWATVFRIAVGTALLGAALVLVVVTFTAVTLLVGDPFYERIWRAVETDAGAAPPDARYGFWRSVVDGLSLVGRGVGVALLAALIGLVPVVGGALSAVFGVTLTGWLVADELTSRAFTARGMARPARRRLMRRHRGRVLGFGVATQLTFLVPLGAVATMPAAVAGAALLARSMLDADPWQTEPPRGPDRELGIRPA</sequence>
<keyword evidence="8" id="KW-0764">Sulfate transport</keyword>
<keyword evidence="5" id="KW-0028">Amino-acid biosynthesis</keyword>
<dbReference type="EMBL" id="JAVFWO010000006">
    <property type="protein sequence ID" value="MDQ7879867.1"/>
    <property type="molecule type" value="Genomic_DNA"/>
</dbReference>
<evidence type="ECO:0000256" key="10">
    <source>
        <dbReference type="SAM" id="Phobius"/>
    </source>
</evidence>
<keyword evidence="6 10" id="KW-0812">Transmembrane</keyword>
<keyword evidence="7 10" id="KW-1133">Transmembrane helix</keyword>
<evidence type="ECO:0000313" key="12">
    <source>
        <dbReference type="Proteomes" id="UP001235133"/>
    </source>
</evidence>
<evidence type="ECO:0000256" key="4">
    <source>
        <dbReference type="ARBA" id="ARBA00022519"/>
    </source>
</evidence>
<keyword evidence="3" id="KW-1003">Cell membrane</keyword>
<dbReference type="InterPro" id="IPR059112">
    <property type="entry name" value="CysZ/EI24"/>
</dbReference>
<evidence type="ECO:0000256" key="1">
    <source>
        <dbReference type="ARBA" id="ARBA00004141"/>
    </source>
</evidence>
<dbReference type="InterPro" id="IPR050480">
    <property type="entry name" value="CysZ-like"/>
</dbReference>
<dbReference type="PANTHER" id="PTHR37468:SF1">
    <property type="entry name" value="SULFATE TRANSPORTER CYSZ"/>
    <property type="match status" value="1"/>
</dbReference>
<accession>A0ABU0Z5J6</accession>
<evidence type="ECO:0000256" key="3">
    <source>
        <dbReference type="ARBA" id="ARBA00022475"/>
    </source>
</evidence>
<evidence type="ECO:0000256" key="2">
    <source>
        <dbReference type="ARBA" id="ARBA00022448"/>
    </source>
</evidence>
<keyword evidence="4" id="KW-0997">Cell inner membrane</keyword>
<evidence type="ECO:0000256" key="6">
    <source>
        <dbReference type="ARBA" id="ARBA00022692"/>
    </source>
</evidence>
<organism evidence="11 12">
    <name type="scientific">Microbacterium psychrotolerans</name>
    <dbReference type="NCBI Taxonomy" id="3068321"/>
    <lineage>
        <taxon>Bacteria</taxon>
        <taxon>Bacillati</taxon>
        <taxon>Actinomycetota</taxon>
        <taxon>Actinomycetes</taxon>
        <taxon>Micrococcales</taxon>
        <taxon>Microbacteriaceae</taxon>
        <taxon>Microbacterium</taxon>
    </lineage>
</organism>
<evidence type="ECO:0000256" key="5">
    <source>
        <dbReference type="ARBA" id="ARBA00022605"/>
    </source>
</evidence>
<feature type="transmembrane region" description="Helical" evidence="10">
    <location>
        <begin position="23"/>
        <end position="46"/>
    </location>
</feature>
<proteinExistence type="predicted"/>
<dbReference type="Proteomes" id="UP001235133">
    <property type="component" value="Unassembled WGS sequence"/>
</dbReference>
<comment type="subcellular location">
    <subcellularLocation>
        <location evidence="1">Membrane</location>
        <topology evidence="1">Multi-pass membrane protein</topology>
    </subcellularLocation>
</comment>
<keyword evidence="2" id="KW-0813">Transport</keyword>
<keyword evidence="12" id="KW-1185">Reference proteome</keyword>
<evidence type="ECO:0000256" key="7">
    <source>
        <dbReference type="ARBA" id="ARBA00022989"/>
    </source>
</evidence>
<dbReference type="Pfam" id="PF07264">
    <property type="entry name" value="EI24"/>
    <property type="match status" value="1"/>
</dbReference>
<feature type="transmembrane region" description="Helical" evidence="10">
    <location>
        <begin position="66"/>
        <end position="99"/>
    </location>
</feature>
<comment type="caution">
    <text evidence="11">The sequence shown here is derived from an EMBL/GenBank/DDBJ whole genome shotgun (WGS) entry which is preliminary data.</text>
</comment>
<reference evidence="11 12" key="1">
    <citation type="submission" date="2023-08" db="EMBL/GenBank/DDBJ databases">
        <title>Microbacterium psychrotolerans sp. nov., a psychrotolerant bacterium isolated from soil in Heilongjiang Province, China.</title>
        <authorList>
            <person name="An P."/>
            <person name="Zhao D."/>
            <person name="Xiang H."/>
        </authorList>
    </citation>
    <scope>NUCLEOTIDE SEQUENCE [LARGE SCALE GENOMIC DNA]</scope>
    <source>
        <strain evidence="11 12">QXD-8</strain>
    </source>
</reference>
<protein>
    <submittedName>
        <fullName evidence="11">EI24 domain-containing protein</fullName>
    </submittedName>
</protein>
<gene>
    <name evidence="11" type="ORF">Q9R08_17885</name>
</gene>
<feature type="transmembrane region" description="Helical" evidence="10">
    <location>
        <begin position="203"/>
        <end position="234"/>
    </location>
</feature>
<feature type="transmembrane region" description="Helical" evidence="10">
    <location>
        <begin position="162"/>
        <end position="182"/>
    </location>
</feature>
<feature type="transmembrane region" description="Helical" evidence="10">
    <location>
        <begin position="136"/>
        <end position="156"/>
    </location>
</feature>
<evidence type="ECO:0000313" key="11">
    <source>
        <dbReference type="EMBL" id="MDQ7879867.1"/>
    </source>
</evidence>
<dbReference type="PANTHER" id="PTHR37468">
    <property type="entry name" value="SULFATE TRANSPORTER CYSZ"/>
    <property type="match status" value="1"/>
</dbReference>
<name>A0ABU0Z5J6_9MICO</name>
<dbReference type="RefSeq" id="WP_308869524.1">
    <property type="nucleotide sequence ID" value="NZ_JAVFWO010000006.1"/>
</dbReference>